<dbReference type="InterPro" id="IPR017452">
    <property type="entry name" value="GPCR_Rhodpsn_7TM"/>
</dbReference>
<keyword evidence="6 10" id="KW-0472">Membrane</keyword>
<proteinExistence type="inferred from homology"/>
<feature type="transmembrane region" description="Helical" evidence="10">
    <location>
        <begin position="237"/>
        <end position="257"/>
    </location>
</feature>
<evidence type="ECO:0000313" key="12">
    <source>
        <dbReference type="EMBL" id="CAH3177800.1"/>
    </source>
</evidence>
<evidence type="ECO:0000313" key="13">
    <source>
        <dbReference type="Proteomes" id="UP001159405"/>
    </source>
</evidence>
<dbReference type="Gene3D" id="1.20.1070.10">
    <property type="entry name" value="Rhodopsin 7-helix transmembrane proteins"/>
    <property type="match status" value="1"/>
</dbReference>
<gene>
    <name evidence="12" type="ORF">PLOB_00019930</name>
</gene>
<keyword evidence="8 9" id="KW-0807">Transducer</keyword>
<evidence type="ECO:0000256" key="7">
    <source>
        <dbReference type="ARBA" id="ARBA00023170"/>
    </source>
</evidence>
<accession>A0ABN8REI2</accession>
<protein>
    <recommendedName>
        <fullName evidence="11">G-protein coupled receptors family 1 profile domain-containing protein</fullName>
    </recommendedName>
</protein>
<sequence>MNNSSEAIQNECLVYILWGGKMKNPSLGAQVVFVVNIIINVFTFPFTAFLNALVMFAVKTKRRLRAHKSNIAIALLATTDFTVGILIQPATVAWLVVILINYKTEICPFFFLKYIRLLMGSLLDVSLAHVAMISLERYIAVKHPFAYTFVITETKLLIASAVAWTFSLIIHILWYYTFTVYMSVFLSITNAFKCFCIVVIVWCNVIVYRETLRHKQQIANHQVTQEIREKFLKDKKAFKVTTQIVIVLFLCYLPTIISRIILDKYIPENGISLDTTYIVIFSSGSVVLLNSVINPILYSIKIREFRVAFIEILCKTANLAKAEEIEMRFFKSPNVVARLEAEHAQGAEE</sequence>
<feature type="transmembrane region" description="Helical" evidence="10">
    <location>
        <begin position="277"/>
        <end position="297"/>
    </location>
</feature>
<feature type="transmembrane region" description="Helical" evidence="10">
    <location>
        <begin position="156"/>
        <end position="176"/>
    </location>
</feature>
<dbReference type="InterPro" id="IPR000276">
    <property type="entry name" value="GPCR_Rhodpsn"/>
</dbReference>
<dbReference type="PROSITE" id="PS00237">
    <property type="entry name" value="G_PROTEIN_RECEP_F1_1"/>
    <property type="match status" value="1"/>
</dbReference>
<feature type="transmembrane region" description="Helical" evidence="10">
    <location>
        <begin position="182"/>
        <end position="207"/>
    </location>
</feature>
<keyword evidence="7 9" id="KW-0675">Receptor</keyword>
<keyword evidence="13" id="KW-1185">Reference proteome</keyword>
<evidence type="ECO:0000256" key="2">
    <source>
        <dbReference type="ARBA" id="ARBA00022475"/>
    </source>
</evidence>
<feature type="non-terminal residue" evidence="12">
    <location>
        <position position="349"/>
    </location>
</feature>
<dbReference type="PRINTS" id="PR00237">
    <property type="entry name" value="GPCRRHODOPSN"/>
</dbReference>
<evidence type="ECO:0000256" key="9">
    <source>
        <dbReference type="RuleBase" id="RU000688"/>
    </source>
</evidence>
<keyword evidence="2" id="KW-1003">Cell membrane</keyword>
<evidence type="ECO:0000256" key="10">
    <source>
        <dbReference type="SAM" id="Phobius"/>
    </source>
</evidence>
<dbReference type="PANTHER" id="PTHR24249">
    <property type="entry name" value="HISTAMINE RECEPTOR-RELATED G-PROTEIN COUPLED RECEPTOR"/>
    <property type="match status" value="1"/>
</dbReference>
<evidence type="ECO:0000256" key="4">
    <source>
        <dbReference type="ARBA" id="ARBA00022989"/>
    </source>
</evidence>
<evidence type="ECO:0000256" key="6">
    <source>
        <dbReference type="ARBA" id="ARBA00023136"/>
    </source>
</evidence>
<dbReference type="Pfam" id="PF00001">
    <property type="entry name" value="7tm_1"/>
    <property type="match status" value="1"/>
</dbReference>
<comment type="similarity">
    <text evidence="9">Belongs to the G-protein coupled receptor 1 family.</text>
</comment>
<reference evidence="12 13" key="1">
    <citation type="submission" date="2022-05" db="EMBL/GenBank/DDBJ databases">
        <authorList>
            <consortium name="Genoscope - CEA"/>
            <person name="William W."/>
        </authorList>
    </citation>
    <scope>NUCLEOTIDE SEQUENCE [LARGE SCALE GENOMIC DNA]</scope>
</reference>
<feature type="domain" description="G-protein coupled receptors family 1 profile" evidence="11">
    <location>
        <begin position="50"/>
        <end position="298"/>
    </location>
</feature>
<comment type="caution">
    <text evidence="12">The sequence shown here is derived from an EMBL/GenBank/DDBJ whole genome shotgun (WGS) entry which is preliminary data.</text>
</comment>
<evidence type="ECO:0000256" key="3">
    <source>
        <dbReference type="ARBA" id="ARBA00022692"/>
    </source>
</evidence>
<feature type="transmembrane region" description="Helical" evidence="10">
    <location>
        <begin position="70"/>
        <end position="102"/>
    </location>
</feature>
<dbReference type="InterPro" id="IPR050569">
    <property type="entry name" value="TAAR"/>
</dbReference>
<evidence type="ECO:0000256" key="5">
    <source>
        <dbReference type="ARBA" id="ARBA00023040"/>
    </source>
</evidence>
<dbReference type="Proteomes" id="UP001159405">
    <property type="component" value="Unassembled WGS sequence"/>
</dbReference>
<evidence type="ECO:0000256" key="8">
    <source>
        <dbReference type="ARBA" id="ARBA00023224"/>
    </source>
</evidence>
<dbReference type="PANTHER" id="PTHR24249:SF421">
    <property type="entry name" value="G-PROTEIN COUPLED RECEPTORS FAMILY 1 PROFILE DOMAIN-CONTAINING PROTEIN"/>
    <property type="match status" value="1"/>
</dbReference>
<keyword evidence="4 10" id="KW-1133">Transmembrane helix</keyword>
<dbReference type="CDD" id="cd00637">
    <property type="entry name" value="7tm_classA_rhodopsin-like"/>
    <property type="match status" value="1"/>
</dbReference>
<name>A0ABN8REI2_9CNID</name>
<feature type="transmembrane region" description="Helical" evidence="10">
    <location>
        <begin position="114"/>
        <end position="135"/>
    </location>
</feature>
<keyword evidence="5 9" id="KW-0297">G-protein coupled receptor</keyword>
<dbReference type="SUPFAM" id="SSF81321">
    <property type="entry name" value="Family A G protein-coupled receptor-like"/>
    <property type="match status" value="1"/>
</dbReference>
<comment type="subcellular location">
    <subcellularLocation>
        <location evidence="1">Cell membrane</location>
        <topology evidence="1">Multi-pass membrane protein</topology>
    </subcellularLocation>
</comment>
<dbReference type="PROSITE" id="PS50262">
    <property type="entry name" value="G_PROTEIN_RECEP_F1_2"/>
    <property type="match status" value="1"/>
</dbReference>
<evidence type="ECO:0000256" key="1">
    <source>
        <dbReference type="ARBA" id="ARBA00004651"/>
    </source>
</evidence>
<keyword evidence="3 9" id="KW-0812">Transmembrane</keyword>
<evidence type="ECO:0000259" key="11">
    <source>
        <dbReference type="PROSITE" id="PS50262"/>
    </source>
</evidence>
<organism evidence="12 13">
    <name type="scientific">Porites lobata</name>
    <dbReference type="NCBI Taxonomy" id="104759"/>
    <lineage>
        <taxon>Eukaryota</taxon>
        <taxon>Metazoa</taxon>
        <taxon>Cnidaria</taxon>
        <taxon>Anthozoa</taxon>
        <taxon>Hexacorallia</taxon>
        <taxon>Scleractinia</taxon>
        <taxon>Fungiina</taxon>
        <taxon>Poritidae</taxon>
        <taxon>Porites</taxon>
    </lineage>
</organism>
<dbReference type="EMBL" id="CALNXK010000230">
    <property type="protein sequence ID" value="CAH3177800.1"/>
    <property type="molecule type" value="Genomic_DNA"/>
</dbReference>
<feature type="transmembrane region" description="Helical" evidence="10">
    <location>
        <begin position="31"/>
        <end position="58"/>
    </location>
</feature>